<feature type="compositionally biased region" description="Polar residues" evidence="1">
    <location>
        <begin position="280"/>
        <end position="302"/>
    </location>
</feature>
<protein>
    <recommendedName>
        <fullName evidence="4">Protein aurora borealis</fullName>
    </recommendedName>
</protein>
<organism evidence="2 3">
    <name type="scientific">Clathrus columnatus</name>
    <dbReference type="NCBI Taxonomy" id="1419009"/>
    <lineage>
        <taxon>Eukaryota</taxon>
        <taxon>Fungi</taxon>
        <taxon>Dikarya</taxon>
        <taxon>Basidiomycota</taxon>
        <taxon>Agaricomycotina</taxon>
        <taxon>Agaricomycetes</taxon>
        <taxon>Phallomycetidae</taxon>
        <taxon>Phallales</taxon>
        <taxon>Clathraceae</taxon>
        <taxon>Clathrus</taxon>
    </lineage>
</organism>
<proteinExistence type="predicted"/>
<evidence type="ECO:0000256" key="1">
    <source>
        <dbReference type="SAM" id="MobiDB-lite"/>
    </source>
</evidence>
<feature type="region of interest" description="Disordered" evidence="1">
    <location>
        <begin position="1"/>
        <end position="20"/>
    </location>
</feature>
<feature type="region of interest" description="Disordered" evidence="1">
    <location>
        <begin position="279"/>
        <end position="309"/>
    </location>
</feature>
<accession>A0AAV5A4M1</accession>
<evidence type="ECO:0000313" key="3">
    <source>
        <dbReference type="Proteomes" id="UP001050691"/>
    </source>
</evidence>
<feature type="compositionally biased region" description="Basic and acidic residues" evidence="1">
    <location>
        <begin position="8"/>
        <end position="20"/>
    </location>
</feature>
<dbReference type="AlphaFoldDB" id="A0AAV5A4M1"/>
<dbReference type="EMBL" id="BPWL01000003">
    <property type="protein sequence ID" value="GJJ08572.1"/>
    <property type="molecule type" value="Genomic_DNA"/>
</dbReference>
<name>A0AAV5A4M1_9AGAM</name>
<evidence type="ECO:0008006" key="4">
    <source>
        <dbReference type="Google" id="ProtNLM"/>
    </source>
</evidence>
<sequence>MEVINHFKPREEEQQPTTRRPEIRVIPSLPADDLSIVFHPERPIPPIRAPQNVYLSHIFDCKSSTETMDEFLRGKSLQSTQNLPKTSVLERLKEELCRRFGISESEHRHKWTPPSPAVPIPTTITSINTSVTSHSPALSLGPSSGFYSLIEGTIPTGSVLQSFLELQTSPLNSGDEIAPIESKYSPGGPLETISEEYEDAHQEDIDTYKYHEYDESLSSSFIPLFHIPSDSQDLRFIFFRPQAEEEQKALQTAWEEFPKLTLDIKHHIEFSEETFHQAAPTESSLSVSSTPTDASFHSTMTSLPLPLRV</sequence>
<dbReference type="Proteomes" id="UP001050691">
    <property type="component" value="Unassembled WGS sequence"/>
</dbReference>
<reference evidence="2" key="1">
    <citation type="submission" date="2021-10" db="EMBL/GenBank/DDBJ databases">
        <title>De novo Genome Assembly of Clathrus columnatus (Basidiomycota, Fungi) Using Illumina and Nanopore Sequence Data.</title>
        <authorList>
            <person name="Ogiso-Tanaka E."/>
            <person name="Itagaki H."/>
            <person name="Hosoya T."/>
            <person name="Hosaka K."/>
        </authorList>
    </citation>
    <scope>NUCLEOTIDE SEQUENCE</scope>
    <source>
        <strain evidence="2">MO-923</strain>
    </source>
</reference>
<comment type="caution">
    <text evidence="2">The sequence shown here is derived from an EMBL/GenBank/DDBJ whole genome shotgun (WGS) entry which is preliminary data.</text>
</comment>
<gene>
    <name evidence="2" type="ORF">Clacol_002791</name>
</gene>
<keyword evidence="3" id="KW-1185">Reference proteome</keyword>
<evidence type="ECO:0000313" key="2">
    <source>
        <dbReference type="EMBL" id="GJJ08572.1"/>
    </source>
</evidence>